<feature type="non-terminal residue" evidence="2">
    <location>
        <position position="1"/>
    </location>
</feature>
<sequence length="82" mass="9612">GRTRKTPYERAERNTARTDPGERHAGARKGREGTRHDWKDAGEERRPRSASHHYRREFRILRRGQPRPRRGVAPTGTFVPKL</sequence>
<dbReference type="EMBL" id="JANPWB010000009">
    <property type="protein sequence ID" value="KAJ1152676.1"/>
    <property type="molecule type" value="Genomic_DNA"/>
</dbReference>
<feature type="non-terminal residue" evidence="2">
    <location>
        <position position="82"/>
    </location>
</feature>
<comment type="caution">
    <text evidence="2">The sequence shown here is derived from an EMBL/GenBank/DDBJ whole genome shotgun (WGS) entry which is preliminary data.</text>
</comment>
<dbReference type="AlphaFoldDB" id="A0AAV7RIJ8"/>
<reference evidence="2" key="1">
    <citation type="journal article" date="2022" name="bioRxiv">
        <title>Sequencing and chromosome-scale assembly of the giantPleurodeles waltlgenome.</title>
        <authorList>
            <person name="Brown T."/>
            <person name="Elewa A."/>
            <person name="Iarovenko S."/>
            <person name="Subramanian E."/>
            <person name="Araus A.J."/>
            <person name="Petzold A."/>
            <person name="Susuki M."/>
            <person name="Suzuki K.-i.T."/>
            <person name="Hayashi T."/>
            <person name="Toyoda A."/>
            <person name="Oliveira C."/>
            <person name="Osipova E."/>
            <person name="Leigh N.D."/>
            <person name="Simon A."/>
            <person name="Yun M.H."/>
        </authorList>
    </citation>
    <scope>NUCLEOTIDE SEQUENCE</scope>
    <source>
        <strain evidence="2">20211129_DDA</strain>
        <tissue evidence="2">Liver</tissue>
    </source>
</reference>
<dbReference type="Proteomes" id="UP001066276">
    <property type="component" value="Chromosome 5"/>
</dbReference>
<feature type="compositionally biased region" description="Basic residues" evidence="1">
    <location>
        <begin position="48"/>
        <end position="70"/>
    </location>
</feature>
<evidence type="ECO:0000313" key="3">
    <source>
        <dbReference type="Proteomes" id="UP001066276"/>
    </source>
</evidence>
<protein>
    <submittedName>
        <fullName evidence="2">Uncharacterized protein</fullName>
    </submittedName>
</protein>
<gene>
    <name evidence="2" type="ORF">NDU88_005451</name>
</gene>
<evidence type="ECO:0000313" key="2">
    <source>
        <dbReference type="EMBL" id="KAJ1152676.1"/>
    </source>
</evidence>
<accession>A0AAV7RIJ8</accession>
<organism evidence="2 3">
    <name type="scientific">Pleurodeles waltl</name>
    <name type="common">Iberian ribbed newt</name>
    <dbReference type="NCBI Taxonomy" id="8319"/>
    <lineage>
        <taxon>Eukaryota</taxon>
        <taxon>Metazoa</taxon>
        <taxon>Chordata</taxon>
        <taxon>Craniata</taxon>
        <taxon>Vertebrata</taxon>
        <taxon>Euteleostomi</taxon>
        <taxon>Amphibia</taxon>
        <taxon>Batrachia</taxon>
        <taxon>Caudata</taxon>
        <taxon>Salamandroidea</taxon>
        <taxon>Salamandridae</taxon>
        <taxon>Pleurodelinae</taxon>
        <taxon>Pleurodeles</taxon>
    </lineage>
</organism>
<feature type="region of interest" description="Disordered" evidence="1">
    <location>
        <begin position="1"/>
        <end position="82"/>
    </location>
</feature>
<feature type="compositionally biased region" description="Basic and acidic residues" evidence="1">
    <location>
        <begin position="1"/>
        <end position="47"/>
    </location>
</feature>
<proteinExistence type="predicted"/>
<keyword evidence="3" id="KW-1185">Reference proteome</keyword>
<evidence type="ECO:0000256" key="1">
    <source>
        <dbReference type="SAM" id="MobiDB-lite"/>
    </source>
</evidence>
<name>A0AAV7RIJ8_PLEWA</name>